<reference evidence="8" key="1">
    <citation type="journal article" date="2021" name="PeerJ">
        <title>Extensive microbial diversity within the chicken gut microbiome revealed by metagenomics and culture.</title>
        <authorList>
            <person name="Gilroy R."/>
            <person name="Ravi A."/>
            <person name="Getino M."/>
            <person name="Pursley I."/>
            <person name="Horton D.L."/>
            <person name="Alikhan N.F."/>
            <person name="Baker D."/>
            <person name="Gharbi K."/>
            <person name="Hall N."/>
            <person name="Watson M."/>
            <person name="Adriaenssens E.M."/>
            <person name="Foster-Nyarko E."/>
            <person name="Jarju S."/>
            <person name="Secka A."/>
            <person name="Antonio M."/>
            <person name="Oren A."/>
            <person name="Chaudhuri R.R."/>
            <person name="La Ragione R."/>
            <person name="Hildebrand F."/>
            <person name="Pallen M.J."/>
        </authorList>
    </citation>
    <scope>NUCLEOTIDE SEQUENCE</scope>
    <source>
        <strain evidence="8">ChiGjej4B4-7305</strain>
    </source>
</reference>
<dbReference type="PANTHER" id="PTHR33884">
    <property type="entry name" value="UPF0410 PROTEIN YMGE"/>
    <property type="match status" value="1"/>
</dbReference>
<organism evidence="8 9">
    <name type="scientific">Candidatus Ruania gallistercoris</name>
    <dbReference type="NCBI Taxonomy" id="2838746"/>
    <lineage>
        <taxon>Bacteria</taxon>
        <taxon>Bacillati</taxon>
        <taxon>Actinomycetota</taxon>
        <taxon>Actinomycetes</taxon>
        <taxon>Micrococcales</taxon>
        <taxon>Ruaniaceae</taxon>
        <taxon>Ruania</taxon>
    </lineage>
</organism>
<dbReference type="GO" id="GO:0005886">
    <property type="term" value="C:plasma membrane"/>
    <property type="evidence" value="ECO:0007669"/>
    <property type="project" value="UniProtKB-SubCell"/>
</dbReference>
<dbReference type="EMBL" id="DXBY01000304">
    <property type="protein sequence ID" value="HIZ37599.1"/>
    <property type="molecule type" value="Genomic_DNA"/>
</dbReference>
<reference evidence="8" key="2">
    <citation type="submission" date="2021-04" db="EMBL/GenBank/DDBJ databases">
        <authorList>
            <person name="Gilroy R."/>
        </authorList>
    </citation>
    <scope>NUCLEOTIDE SEQUENCE</scope>
    <source>
        <strain evidence="8">ChiGjej4B4-7305</strain>
    </source>
</reference>
<protein>
    <submittedName>
        <fullName evidence="8">GlsB/YeaQ/YmgE family stress response membrane protein</fullName>
    </submittedName>
</protein>
<comment type="subcellular location">
    <subcellularLocation>
        <location evidence="1">Cell membrane</location>
        <topology evidence="1">Multi-pass membrane protein</topology>
    </subcellularLocation>
</comment>
<keyword evidence="5 7" id="KW-1133">Transmembrane helix</keyword>
<keyword evidence="4 7" id="KW-0812">Transmembrane</keyword>
<evidence type="ECO:0000256" key="5">
    <source>
        <dbReference type="ARBA" id="ARBA00022989"/>
    </source>
</evidence>
<evidence type="ECO:0000256" key="1">
    <source>
        <dbReference type="ARBA" id="ARBA00004651"/>
    </source>
</evidence>
<accession>A0A9D2J6N3</accession>
<proteinExistence type="inferred from homology"/>
<dbReference type="Proteomes" id="UP000824037">
    <property type="component" value="Unassembled WGS sequence"/>
</dbReference>
<keyword evidence="3" id="KW-1003">Cell membrane</keyword>
<gene>
    <name evidence="8" type="ORF">H9815_17620</name>
</gene>
<comment type="similarity">
    <text evidence="2">Belongs to the UPF0410 family.</text>
</comment>
<evidence type="ECO:0000313" key="9">
    <source>
        <dbReference type="Proteomes" id="UP000824037"/>
    </source>
</evidence>
<feature type="transmembrane region" description="Helical" evidence="7">
    <location>
        <begin position="29"/>
        <end position="51"/>
    </location>
</feature>
<name>A0A9D2J6N3_9MICO</name>
<dbReference type="InterPro" id="IPR007341">
    <property type="entry name" value="Transgly_assoc"/>
</dbReference>
<dbReference type="PANTHER" id="PTHR33884:SF3">
    <property type="entry name" value="UPF0410 PROTEIN YMGE"/>
    <property type="match status" value="1"/>
</dbReference>
<keyword evidence="6 7" id="KW-0472">Membrane</keyword>
<feature type="transmembrane region" description="Helical" evidence="7">
    <location>
        <begin position="63"/>
        <end position="81"/>
    </location>
</feature>
<evidence type="ECO:0000256" key="3">
    <source>
        <dbReference type="ARBA" id="ARBA00022475"/>
    </source>
</evidence>
<evidence type="ECO:0000256" key="6">
    <source>
        <dbReference type="ARBA" id="ARBA00023136"/>
    </source>
</evidence>
<sequence length="89" mass="9398">MGFFGFLIVGLICGTLAKAILKDRAVGGWLASLIIGVIGAFVGGWLGGLLLDAELGTFWDIKTWLLALAGSVVVLFLYTAITGKRSARR</sequence>
<dbReference type="AlphaFoldDB" id="A0A9D2J6N3"/>
<evidence type="ECO:0000313" key="8">
    <source>
        <dbReference type="EMBL" id="HIZ37599.1"/>
    </source>
</evidence>
<comment type="caution">
    <text evidence="8">The sequence shown here is derived from an EMBL/GenBank/DDBJ whole genome shotgun (WGS) entry which is preliminary data.</text>
</comment>
<evidence type="ECO:0000256" key="7">
    <source>
        <dbReference type="SAM" id="Phobius"/>
    </source>
</evidence>
<evidence type="ECO:0000256" key="2">
    <source>
        <dbReference type="ARBA" id="ARBA00011006"/>
    </source>
</evidence>
<evidence type="ECO:0000256" key="4">
    <source>
        <dbReference type="ARBA" id="ARBA00022692"/>
    </source>
</evidence>
<dbReference type="Pfam" id="PF04226">
    <property type="entry name" value="Transgly_assoc"/>
    <property type="match status" value="1"/>
</dbReference>